<evidence type="ECO:0000313" key="5">
    <source>
        <dbReference type="EMBL" id="SFI48568.1"/>
    </source>
</evidence>
<feature type="domain" description="Glycosyl transferase family 1" evidence="3">
    <location>
        <begin position="201"/>
        <end position="367"/>
    </location>
</feature>
<sequence length="398" mass="41553">MQIAFVAASWPGEDSPNGAVAAVRHLAAGLREIGCGVRVIPLDGARGPDTIPPPPASRPPLRSRLAGRLGLSDPWIEAIGARLAAAARQAEAEGVELLAMPETHGWAAQVQAAVSIPVVVTLHGPWFLHRALKGRAPDRADARRVAREGRGLAACAGITAPSRDVLERARAFHGFPAGRPAACIPNPIPPGPALDRAALDAEEARSLLFVGRFDRHKGGDVMLDAFARLVAGGVDARLTFVGPDRGVEGPEGPLRLPQALAALPEAARARIDVRGQLPRAEVARLRLRRPVAAIASRYENLNYTLLETLAAGAATVCTAVGGPAELVRHGETGLLVPPEDPAALAAACARLLDDPALAARLGAAARARIVADFAPVPVAREMLAFFEQAIAARKRGRG</sequence>
<dbReference type="Proteomes" id="UP000199377">
    <property type="component" value="Unassembled WGS sequence"/>
</dbReference>
<gene>
    <name evidence="5" type="ORF">SAMN05216258_107113</name>
</gene>
<evidence type="ECO:0000259" key="3">
    <source>
        <dbReference type="Pfam" id="PF00534"/>
    </source>
</evidence>
<reference evidence="5 6" key="1">
    <citation type="submission" date="2016-10" db="EMBL/GenBank/DDBJ databases">
        <authorList>
            <person name="de Groot N.N."/>
        </authorList>
    </citation>
    <scope>NUCLEOTIDE SEQUENCE [LARGE SCALE GENOMIC DNA]</scope>
    <source>
        <strain evidence="5 6">CGMCC 1.11030</strain>
    </source>
</reference>
<dbReference type="InterPro" id="IPR001296">
    <property type="entry name" value="Glyco_trans_1"/>
</dbReference>
<dbReference type="EMBL" id="FOQH01000007">
    <property type="protein sequence ID" value="SFI48568.1"/>
    <property type="molecule type" value="Genomic_DNA"/>
</dbReference>
<dbReference type="STRING" id="1114924.SAMN05216258_107113"/>
<dbReference type="OrthoDB" id="529131at2"/>
<evidence type="ECO:0000259" key="4">
    <source>
        <dbReference type="Pfam" id="PF13439"/>
    </source>
</evidence>
<proteinExistence type="predicted"/>
<keyword evidence="6" id="KW-1185">Reference proteome</keyword>
<dbReference type="Pfam" id="PF13439">
    <property type="entry name" value="Glyco_transf_4"/>
    <property type="match status" value="1"/>
</dbReference>
<dbReference type="GO" id="GO:0016757">
    <property type="term" value="F:glycosyltransferase activity"/>
    <property type="evidence" value="ECO:0007669"/>
    <property type="project" value="UniProtKB-KW"/>
</dbReference>
<dbReference type="CDD" id="cd03801">
    <property type="entry name" value="GT4_PimA-like"/>
    <property type="match status" value="1"/>
</dbReference>
<dbReference type="AlphaFoldDB" id="A0A1I3IKQ0"/>
<dbReference type="RefSeq" id="WP_092861079.1">
    <property type="nucleotide sequence ID" value="NZ_FOQH01000007.1"/>
</dbReference>
<dbReference type="Pfam" id="PF00534">
    <property type="entry name" value="Glycos_transf_1"/>
    <property type="match status" value="1"/>
</dbReference>
<dbReference type="PANTHER" id="PTHR12526:SF510">
    <property type="entry name" value="D-INOSITOL 3-PHOSPHATE GLYCOSYLTRANSFERASE"/>
    <property type="match status" value="1"/>
</dbReference>
<protein>
    <submittedName>
        <fullName evidence="5">Glycosyltransferase involved in cell wall bisynthesis</fullName>
    </submittedName>
</protein>
<keyword evidence="1" id="KW-0328">Glycosyltransferase</keyword>
<feature type="domain" description="Glycosyltransferase subfamily 4-like N-terminal" evidence="4">
    <location>
        <begin position="17"/>
        <end position="189"/>
    </location>
</feature>
<evidence type="ECO:0000313" key="6">
    <source>
        <dbReference type="Proteomes" id="UP000199377"/>
    </source>
</evidence>
<keyword evidence="2 5" id="KW-0808">Transferase</keyword>
<dbReference type="InterPro" id="IPR028098">
    <property type="entry name" value="Glyco_trans_4-like_N"/>
</dbReference>
<evidence type="ECO:0000256" key="2">
    <source>
        <dbReference type="ARBA" id="ARBA00022679"/>
    </source>
</evidence>
<dbReference type="Gene3D" id="3.40.50.2000">
    <property type="entry name" value="Glycogen Phosphorylase B"/>
    <property type="match status" value="2"/>
</dbReference>
<accession>A0A1I3IKQ0</accession>
<evidence type="ECO:0000256" key="1">
    <source>
        <dbReference type="ARBA" id="ARBA00022676"/>
    </source>
</evidence>
<dbReference type="PANTHER" id="PTHR12526">
    <property type="entry name" value="GLYCOSYLTRANSFERASE"/>
    <property type="match status" value="1"/>
</dbReference>
<organism evidence="5 6">
    <name type="scientific">Albimonas pacifica</name>
    <dbReference type="NCBI Taxonomy" id="1114924"/>
    <lineage>
        <taxon>Bacteria</taxon>
        <taxon>Pseudomonadati</taxon>
        <taxon>Pseudomonadota</taxon>
        <taxon>Alphaproteobacteria</taxon>
        <taxon>Rhodobacterales</taxon>
        <taxon>Paracoccaceae</taxon>
        <taxon>Albimonas</taxon>
    </lineage>
</organism>
<name>A0A1I3IKQ0_9RHOB</name>
<dbReference type="SUPFAM" id="SSF53756">
    <property type="entry name" value="UDP-Glycosyltransferase/glycogen phosphorylase"/>
    <property type="match status" value="1"/>
</dbReference>